<feature type="domain" description="DUF4178" evidence="2">
    <location>
        <begin position="63"/>
        <end position="192"/>
    </location>
</feature>
<evidence type="ECO:0000259" key="2">
    <source>
        <dbReference type="Pfam" id="PF13785"/>
    </source>
</evidence>
<feature type="transmembrane region" description="Helical" evidence="1">
    <location>
        <begin position="241"/>
        <end position="264"/>
    </location>
</feature>
<dbReference type="EMBL" id="WNXQ01000001">
    <property type="protein sequence ID" value="MWB76681.1"/>
    <property type="molecule type" value="Genomic_DNA"/>
</dbReference>
<name>A0A844W1K6_9RHOB</name>
<comment type="caution">
    <text evidence="3">The sequence shown here is derived from an EMBL/GenBank/DDBJ whole genome shotgun (WGS) entry which is preliminary data.</text>
</comment>
<keyword evidence="1" id="KW-1133">Transmembrane helix</keyword>
<dbReference type="AlphaFoldDB" id="A0A844W1K6"/>
<protein>
    <submittedName>
        <fullName evidence="3">DUF4178 domain-containing protein</fullName>
    </submittedName>
</protein>
<reference evidence="3 4" key="1">
    <citation type="submission" date="2019-11" db="EMBL/GenBank/DDBJ databases">
        <title>Pseudooceanicola pacifica sp. nov., isolated from deep-sea sediment of the Pacific Ocean.</title>
        <authorList>
            <person name="Lyu L."/>
        </authorList>
    </citation>
    <scope>NUCLEOTIDE SEQUENCE [LARGE SCALE GENOMIC DNA]</scope>
    <source>
        <strain evidence="3 4">216_PA32_1</strain>
    </source>
</reference>
<evidence type="ECO:0000313" key="3">
    <source>
        <dbReference type="EMBL" id="MWB76681.1"/>
    </source>
</evidence>
<keyword evidence="1" id="KW-0472">Membrane</keyword>
<keyword evidence="4" id="KW-1185">Reference proteome</keyword>
<dbReference type="Proteomes" id="UP000443843">
    <property type="component" value="Unassembled WGS sequence"/>
</dbReference>
<accession>A0A844W1K6</accession>
<gene>
    <name evidence="3" type="ORF">GLS40_01440</name>
</gene>
<proteinExistence type="predicted"/>
<evidence type="ECO:0000313" key="4">
    <source>
        <dbReference type="Proteomes" id="UP000443843"/>
    </source>
</evidence>
<feature type="transmembrane region" description="Helical" evidence="1">
    <location>
        <begin position="392"/>
        <end position="411"/>
    </location>
</feature>
<sequence>MTRAAEIRAINCTNCGAGLDVLGGGRVMSHVCGYCGSELDAQDNYRVLRRYADLVRPDSPLAIGMTGTLDGVAFTVIGTLGMEESWHGEYWRWVEHQLYSPTHGYVWLSWEDGHLVWTRKYRGHVDPMWISTDRVEAAETRPTAYSRGVRFRYYETTDARIAFVEGEFNWRPRLGDRSTSVSMLADGAMLSYTGSAVEREIELTTYPDQAATLAAFGADPRPRPRRVHPVQPMPDGGTVRFLVTWGLILAVFSLVLGVFMSALVGREVLNTGPIPVARLPAEVTFELTDTRRLTVIEVATDVSNSWAWLELSVTDPEDEPVFEVGREVGFYSGRDNEGSWTEGSRRTTFRFHPAMPGTYTAELSVPESETWQRGGAAIGQVRMSVTEGRSSGFWLFLLGGLFILVGVAAALRRGIRRRARWRGSDWVDEDDDDD</sequence>
<keyword evidence="1" id="KW-0812">Transmembrane</keyword>
<dbReference type="Pfam" id="PF13785">
    <property type="entry name" value="DUF4178"/>
    <property type="match status" value="1"/>
</dbReference>
<evidence type="ECO:0000256" key="1">
    <source>
        <dbReference type="SAM" id="Phobius"/>
    </source>
</evidence>
<organism evidence="3 4">
    <name type="scientific">Pseudooceanicola pacificus</name>
    <dbReference type="NCBI Taxonomy" id="2676438"/>
    <lineage>
        <taxon>Bacteria</taxon>
        <taxon>Pseudomonadati</taxon>
        <taxon>Pseudomonadota</taxon>
        <taxon>Alphaproteobacteria</taxon>
        <taxon>Rhodobacterales</taxon>
        <taxon>Paracoccaceae</taxon>
        <taxon>Pseudooceanicola</taxon>
    </lineage>
</organism>
<dbReference type="RefSeq" id="WP_160380816.1">
    <property type="nucleotide sequence ID" value="NZ_WNXQ01000001.1"/>
</dbReference>
<dbReference type="InterPro" id="IPR025235">
    <property type="entry name" value="DUF4178"/>
</dbReference>